<feature type="transmembrane region" description="Helical" evidence="12">
    <location>
        <begin position="322"/>
        <end position="340"/>
    </location>
</feature>
<evidence type="ECO:0000256" key="8">
    <source>
        <dbReference type="ARBA" id="ARBA00022989"/>
    </source>
</evidence>
<organism evidence="13">
    <name type="scientific">Musca domestica</name>
    <name type="common">House fly</name>
    <dbReference type="NCBI Taxonomy" id="7370"/>
    <lineage>
        <taxon>Eukaryota</taxon>
        <taxon>Metazoa</taxon>
        <taxon>Ecdysozoa</taxon>
        <taxon>Arthropoda</taxon>
        <taxon>Hexapoda</taxon>
        <taxon>Insecta</taxon>
        <taxon>Pterygota</taxon>
        <taxon>Neoptera</taxon>
        <taxon>Endopterygota</taxon>
        <taxon>Diptera</taxon>
        <taxon>Brachycera</taxon>
        <taxon>Muscomorpha</taxon>
        <taxon>Muscoidea</taxon>
        <taxon>Muscidae</taxon>
        <taxon>Musca</taxon>
    </lineage>
</organism>
<keyword evidence="5 12" id="KW-0812">Transmembrane</keyword>
<name>A0A1I8MJW2_MUSDO</name>
<evidence type="ECO:0000256" key="7">
    <source>
        <dbReference type="ARBA" id="ARBA00022927"/>
    </source>
</evidence>
<evidence type="ECO:0000256" key="5">
    <source>
        <dbReference type="ARBA" id="ARBA00022692"/>
    </source>
</evidence>
<keyword evidence="4" id="KW-0813">Transport</keyword>
<dbReference type="VEuPathDB" id="VectorBase:MDOA005681"/>
<dbReference type="GeneID" id="101893149"/>
<dbReference type="GO" id="GO:0000139">
    <property type="term" value="C:Golgi membrane"/>
    <property type="evidence" value="ECO:0007669"/>
    <property type="project" value="UniProtKB-SubCell"/>
</dbReference>
<sequence length="417" mass="46009">MYNNPNAGIRNRKWENSSGPGRKIKHVRDVNAMGPAAPMASSSPYLQPTNGPTVLDPMLGGNAAPSGFGMPQHQSPQPMGGGGFNNGGMPMPNQNYGYSAPSPQPQQYSSVPGGQPQQQPFGGGVGPQQQQTGVAGGPPGQFPQFAMFQQPIVQDMAMQYGQRLADQGKQLVENQFTKWVPVAKLKYYFSVDNNYVINKLRLLFFPFTHKDWSLKYDQEQPVQPRYDINAPDLYIPTMAFITFVVVAGLMLGLQKRFSPEALSIQASSALAYCIFELVVYTITLYVVNIKTNLKTLDLMAFAGYKFVTITACLLVSTMFHGFGYYLALAYCSLSLGFFLLRTLKTKVLHETSPAAATGAINYDPYGNPQQLDYTGGRKRKLYFLFLVVGGQAFLSFLLSKHLYFPDAATLEARNLQF</sequence>
<keyword evidence="8 12" id="KW-1133">Transmembrane helix</keyword>
<evidence type="ECO:0000256" key="9">
    <source>
        <dbReference type="ARBA" id="ARBA00023034"/>
    </source>
</evidence>
<accession>A0A1I8MJW2</accession>
<dbReference type="RefSeq" id="XP_005185064.1">
    <property type="nucleotide sequence ID" value="XM_005185007.3"/>
</dbReference>
<evidence type="ECO:0000256" key="1">
    <source>
        <dbReference type="ARBA" id="ARBA00004477"/>
    </source>
</evidence>
<evidence type="ECO:0000313" key="14">
    <source>
        <dbReference type="Proteomes" id="UP001652621"/>
    </source>
</evidence>
<dbReference type="GO" id="GO:0006888">
    <property type="term" value="P:endoplasmic reticulum to Golgi vesicle-mediated transport"/>
    <property type="evidence" value="ECO:0007669"/>
    <property type="project" value="InterPro"/>
</dbReference>
<keyword evidence="7" id="KW-0653">Protein transport</keyword>
<keyword evidence="9" id="KW-0333">Golgi apparatus</keyword>
<dbReference type="GO" id="GO:0015031">
    <property type="term" value="P:protein transport"/>
    <property type="evidence" value="ECO:0007669"/>
    <property type="project" value="UniProtKB-KW"/>
</dbReference>
<evidence type="ECO:0000256" key="4">
    <source>
        <dbReference type="ARBA" id="ARBA00022448"/>
    </source>
</evidence>
<dbReference type="GO" id="GO:0005789">
    <property type="term" value="C:endoplasmic reticulum membrane"/>
    <property type="evidence" value="ECO:0007669"/>
    <property type="project" value="UniProtKB-SubCell"/>
</dbReference>
<evidence type="ECO:0000313" key="15">
    <source>
        <dbReference type="RefSeq" id="XP_005185064.1"/>
    </source>
</evidence>
<proteinExistence type="inferred from homology"/>
<dbReference type="EnsemblMetazoa" id="MDOA005681-RA">
    <property type="protein sequence ID" value="MDOA005681-PA"/>
    <property type="gene ID" value="MDOA005681"/>
</dbReference>
<keyword evidence="6" id="KW-0256">Endoplasmic reticulum</keyword>
<dbReference type="GO" id="GO:0030134">
    <property type="term" value="C:COPII-coated ER to Golgi transport vesicle"/>
    <property type="evidence" value="ECO:0007669"/>
    <property type="project" value="TreeGrafter"/>
</dbReference>
<feature type="transmembrane region" description="Helical" evidence="12">
    <location>
        <begin position="233"/>
        <end position="252"/>
    </location>
</feature>
<evidence type="ECO:0000256" key="3">
    <source>
        <dbReference type="ARBA" id="ARBA00009727"/>
    </source>
</evidence>
<dbReference type="PANTHER" id="PTHR14083">
    <property type="entry name" value="YIP1 INTERACTING FACTOR HOMOLOG YIF1 PROTEIN"/>
    <property type="match status" value="1"/>
</dbReference>
<keyword evidence="10 12" id="KW-0472">Membrane</keyword>
<comment type="similarity">
    <text evidence="3">Belongs to the YIF1 family.</text>
</comment>
<dbReference type="AlphaFoldDB" id="A0A1I8MJW2"/>
<reference evidence="13" key="1">
    <citation type="submission" date="2020-05" db="UniProtKB">
        <authorList>
            <consortium name="EnsemblMetazoa"/>
        </authorList>
    </citation>
    <scope>IDENTIFICATION</scope>
    <source>
        <strain evidence="13">Aabys</strain>
    </source>
</reference>
<dbReference type="KEGG" id="mde:101893149"/>
<feature type="transmembrane region" description="Helical" evidence="12">
    <location>
        <begin position="264"/>
        <end position="286"/>
    </location>
</feature>
<comment type="subcellular location">
    <subcellularLocation>
        <location evidence="1">Endoplasmic reticulum membrane</location>
        <topology evidence="1">Multi-pass membrane protein</topology>
    </subcellularLocation>
    <subcellularLocation>
        <location evidence="2">Golgi apparatus membrane</location>
        <topology evidence="2">Multi-pass membrane protein</topology>
    </subcellularLocation>
</comment>
<dbReference type="PANTHER" id="PTHR14083:SF0">
    <property type="entry name" value="YIP1D-INTERACTING FACTOR 1, ISOFORM C"/>
    <property type="match status" value="1"/>
</dbReference>
<dbReference type="GO" id="GO:0005793">
    <property type="term" value="C:endoplasmic reticulum-Golgi intermediate compartment"/>
    <property type="evidence" value="ECO:0007669"/>
    <property type="project" value="TreeGrafter"/>
</dbReference>
<dbReference type="InterPro" id="IPR005578">
    <property type="entry name" value="Yif1_fam"/>
</dbReference>
<dbReference type="OrthoDB" id="337750at2759"/>
<feature type="compositionally biased region" description="Low complexity" evidence="11">
    <location>
        <begin position="105"/>
        <end position="120"/>
    </location>
</feature>
<protein>
    <submittedName>
        <fullName evidence="15">Protein YIF1B-A isoform X1</fullName>
    </submittedName>
</protein>
<dbReference type="Pfam" id="PF03878">
    <property type="entry name" value="YIF1"/>
    <property type="match status" value="1"/>
</dbReference>
<dbReference type="VEuPathDB" id="VectorBase:MDOMA2_009523"/>
<evidence type="ECO:0000256" key="2">
    <source>
        <dbReference type="ARBA" id="ARBA00004653"/>
    </source>
</evidence>
<evidence type="ECO:0000313" key="13">
    <source>
        <dbReference type="EnsemblMetazoa" id="MDOA005681-PA"/>
    </source>
</evidence>
<evidence type="ECO:0000256" key="12">
    <source>
        <dbReference type="SAM" id="Phobius"/>
    </source>
</evidence>
<reference evidence="15" key="2">
    <citation type="submission" date="2025-04" db="UniProtKB">
        <authorList>
            <consortium name="RefSeq"/>
        </authorList>
    </citation>
    <scope>IDENTIFICATION</scope>
    <source>
        <strain evidence="15">Aabys</strain>
    </source>
</reference>
<gene>
    <name evidence="13" type="primary">101893149</name>
    <name evidence="15" type="synonym">LOC101893149</name>
</gene>
<dbReference type="Proteomes" id="UP001652621">
    <property type="component" value="Unplaced"/>
</dbReference>
<evidence type="ECO:0000256" key="10">
    <source>
        <dbReference type="ARBA" id="ARBA00023136"/>
    </source>
</evidence>
<feature type="transmembrane region" description="Helical" evidence="12">
    <location>
        <begin position="381"/>
        <end position="398"/>
    </location>
</feature>
<dbReference type="eggNOG" id="KOG3094">
    <property type="taxonomic scope" value="Eukaryota"/>
</dbReference>
<evidence type="ECO:0000256" key="6">
    <source>
        <dbReference type="ARBA" id="ARBA00022824"/>
    </source>
</evidence>
<feature type="region of interest" description="Disordered" evidence="11">
    <location>
        <begin position="1"/>
        <end position="24"/>
    </location>
</feature>
<keyword evidence="14" id="KW-1185">Reference proteome</keyword>
<feature type="region of interest" description="Disordered" evidence="11">
    <location>
        <begin position="39"/>
        <end position="140"/>
    </location>
</feature>
<dbReference type="STRING" id="7370.A0A1I8MJW2"/>
<evidence type="ECO:0000256" key="11">
    <source>
        <dbReference type="SAM" id="MobiDB-lite"/>
    </source>
</evidence>
<feature type="transmembrane region" description="Helical" evidence="12">
    <location>
        <begin position="298"/>
        <end position="316"/>
    </location>
</feature>